<evidence type="ECO:0000313" key="4">
    <source>
        <dbReference type="Proteomes" id="UP001152484"/>
    </source>
</evidence>
<comment type="caution">
    <text evidence="3">The sequence shown here is derived from an EMBL/GenBank/DDBJ whole genome shotgun (WGS) entry which is preliminary data.</text>
</comment>
<feature type="coiled-coil region" evidence="1">
    <location>
        <begin position="99"/>
        <end position="141"/>
    </location>
</feature>
<feature type="signal peptide" evidence="2">
    <location>
        <begin position="1"/>
        <end position="18"/>
    </location>
</feature>
<dbReference type="AlphaFoldDB" id="A0A9P1ELD3"/>
<keyword evidence="2" id="KW-0732">Signal</keyword>
<accession>A0A9P1ELD3</accession>
<sequence>MVFLRIFCFQSLFPAVHALQNPITQSHSCFSTIGRFSRLLVIHQRSVPFSYPFCTKTDTDSDNIDVRPNKRNKKPLDCFFKEAVGILEALPHDGDGLETDQVRCKLRNLEEEVRVLQEKSKKKIDEKIERRERKIQAMSKKDDEATKNQSIAGSLHKLFTNNSFNSSNAPMEKDLMVGKRLSSEMVMLVTHLYEEGYFKDANFLPKNKFDITRFDDSYALHYIKHAVREFATDKQEVVKWLSASDLKKVALFGCPSVVKKNVYSAKVLRRFFKIQEDTVCGKCGLRDSCKFENQNMWNNGNAKVIHLHHVMRIILLYALESVPQELYVPEEIKEPVNRLLEEVINLSKCYTTARPDWTSDLEPVRSSSEVGIFLGLTWQAIIRA</sequence>
<feature type="chain" id="PRO_5040489595" evidence="2">
    <location>
        <begin position="19"/>
        <end position="384"/>
    </location>
</feature>
<name>A0A9P1ELD3_CUSEU</name>
<evidence type="ECO:0000256" key="2">
    <source>
        <dbReference type="SAM" id="SignalP"/>
    </source>
</evidence>
<keyword evidence="1" id="KW-0175">Coiled coil</keyword>
<dbReference type="Proteomes" id="UP001152484">
    <property type="component" value="Unassembled WGS sequence"/>
</dbReference>
<dbReference type="EMBL" id="CAMAPE010000068">
    <property type="protein sequence ID" value="CAH9115591.1"/>
    <property type="molecule type" value="Genomic_DNA"/>
</dbReference>
<proteinExistence type="predicted"/>
<dbReference type="GO" id="GO:0003729">
    <property type="term" value="F:mRNA binding"/>
    <property type="evidence" value="ECO:0007669"/>
    <property type="project" value="TreeGrafter"/>
</dbReference>
<reference evidence="3" key="1">
    <citation type="submission" date="2022-07" db="EMBL/GenBank/DDBJ databases">
        <authorList>
            <person name="Macas J."/>
            <person name="Novak P."/>
            <person name="Neumann P."/>
        </authorList>
    </citation>
    <scope>NUCLEOTIDE SEQUENCE</scope>
</reference>
<protein>
    <submittedName>
        <fullName evidence="3">Uncharacterized protein</fullName>
    </submittedName>
</protein>
<gene>
    <name evidence="3" type="ORF">CEURO_LOCUS20858</name>
</gene>
<keyword evidence="4" id="KW-1185">Reference proteome</keyword>
<dbReference type="PANTHER" id="PTHR23111:SF24">
    <property type="entry name" value="OS01G0203300 PROTEIN"/>
    <property type="match status" value="1"/>
</dbReference>
<evidence type="ECO:0000256" key="1">
    <source>
        <dbReference type="SAM" id="Coils"/>
    </source>
</evidence>
<dbReference type="GO" id="GO:0005737">
    <property type="term" value="C:cytoplasm"/>
    <property type="evidence" value="ECO:0007669"/>
    <property type="project" value="TreeGrafter"/>
</dbReference>
<dbReference type="PANTHER" id="PTHR23111">
    <property type="entry name" value="ZINC FINGER PROTEIN"/>
    <property type="match status" value="1"/>
</dbReference>
<evidence type="ECO:0000313" key="3">
    <source>
        <dbReference type="EMBL" id="CAH9115591.1"/>
    </source>
</evidence>
<organism evidence="3 4">
    <name type="scientific">Cuscuta europaea</name>
    <name type="common">European dodder</name>
    <dbReference type="NCBI Taxonomy" id="41803"/>
    <lineage>
        <taxon>Eukaryota</taxon>
        <taxon>Viridiplantae</taxon>
        <taxon>Streptophyta</taxon>
        <taxon>Embryophyta</taxon>
        <taxon>Tracheophyta</taxon>
        <taxon>Spermatophyta</taxon>
        <taxon>Magnoliopsida</taxon>
        <taxon>eudicotyledons</taxon>
        <taxon>Gunneridae</taxon>
        <taxon>Pentapetalae</taxon>
        <taxon>asterids</taxon>
        <taxon>lamiids</taxon>
        <taxon>Solanales</taxon>
        <taxon>Convolvulaceae</taxon>
        <taxon>Cuscuteae</taxon>
        <taxon>Cuscuta</taxon>
        <taxon>Cuscuta subgen. Cuscuta</taxon>
    </lineage>
</organism>
<dbReference type="OrthoDB" id="1284616at2759"/>